<evidence type="ECO:0000313" key="1">
    <source>
        <dbReference type="EMBL" id="MBX58906.1"/>
    </source>
</evidence>
<reference evidence="1" key="1">
    <citation type="submission" date="2018-02" db="EMBL/GenBank/DDBJ databases">
        <title>Rhizophora mucronata_Transcriptome.</title>
        <authorList>
            <person name="Meera S.P."/>
            <person name="Sreeshan A."/>
            <person name="Augustine A."/>
        </authorList>
    </citation>
    <scope>NUCLEOTIDE SEQUENCE</scope>
    <source>
        <tissue evidence="1">Leaf</tissue>
    </source>
</reference>
<accession>A0A2P2PVZ5</accession>
<name>A0A2P2PVZ5_RHIMU</name>
<protein>
    <submittedName>
        <fullName evidence="1">Uncharacterized protein</fullName>
    </submittedName>
</protein>
<sequence>MWLKEDEAEDCRAENYQYICIKGCEYSNNTTNAITPPAS</sequence>
<proteinExistence type="predicted"/>
<dbReference type="EMBL" id="GGEC01078422">
    <property type="protein sequence ID" value="MBX58906.1"/>
    <property type="molecule type" value="Transcribed_RNA"/>
</dbReference>
<organism evidence="1">
    <name type="scientific">Rhizophora mucronata</name>
    <name type="common">Asiatic mangrove</name>
    <dbReference type="NCBI Taxonomy" id="61149"/>
    <lineage>
        <taxon>Eukaryota</taxon>
        <taxon>Viridiplantae</taxon>
        <taxon>Streptophyta</taxon>
        <taxon>Embryophyta</taxon>
        <taxon>Tracheophyta</taxon>
        <taxon>Spermatophyta</taxon>
        <taxon>Magnoliopsida</taxon>
        <taxon>eudicotyledons</taxon>
        <taxon>Gunneridae</taxon>
        <taxon>Pentapetalae</taxon>
        <taxon>rosids</taxon>
        <taxon>fabids</taxon>
        <taxon>Malpighiales</taxon>
        <taxon>Rhizophoraceae</taxon>
        <taxon>Rhizophora</taxon>
    </lineage>
</organism>
<dbReference type="AlphaFoldDB" id="A0A2P2PVZ5"/>